<evidence type="ECO:0000313" key="1">
    <source>
        <dbReference type="EMBL" id="AXG06984.1"/>
    </source>
</evidence>
<reference evidence="1 2" key="1">
    <citation type="submission" date="2018-07" db="EMBL/GenBank/DDBJ databases">
        <title>Genome sequences of Haloplanus sp. CBA1113.</title>
        <authorList>
            <person name="Kim Y.B."/>
            <person name="Roh S.W."/>
        </authorList>
    </citation>
    <scope>NUCLEOTIDE SEQUENCE [LARGE SCALE GENOMIC DNA]</scope>
    <source>
        <strain evidence="1 2">CBA1113</strain>
    </source>
</reference>
<proteinExistence type="predicted"/>
<organism evidence="1 2">
    <name type="scientific">Haloplanus rubicundus</name>
    <dbReference type="NCBI Taxonomy" id="1547898"/>
    <lineage>
        <taxon>Archaea</taxon>
        <taxon>Methanobacteriati</taxon>
        <taxon>Methanobacteriota</taxon>
        <taxon>Stenosarchaea group</taxon>
        <taxon>Halobacteria</taxon>
        <taxon>Halobacteriales</taxon>
        <taxon>Haloferacaceae</taxon>
        <taxon>Haloplanus</taxon>
    </lineage>
</organism>
<keyword evidence="2" id="KW-1185">Reference proteome</keyword>
<accession>A0A345E462</accession>
<evidence type="ECO:0000313" key="2">
    <source>
        <dbReference type="Proteomes" id="UP000253273"/>
    </source>
</evidence>
<dbReference type="GO" id="GO:0016788">
    <property type="term" value="F:hydrolase activity, acting on ester bonds"/>
    <property type="evidence" value="ECO:0007669"/>
    <property type="project" value="InterPro"/>
</dbReference>
<dbReference type="InterPro" id="IPR012022">
    <property type="entry name" value="UCP005295"/>
</dbReference>
<dbReference type="Proteomes" id="UP000253273">
    <property type="component" value="Chromosome"/>
</dbReference>
<dbReference type="AlphaFoldDB" id="A0A345E462"/>
<dbReference type="InterPro" id="IPR001130">
    <property type="entry name" value="TatD-like"/>
</dbReference>
<protein>
    <submittedName>
        <fullName evidence="1">Uncharacterized protein</fullName>
    </submittedName>
</protein>
<sequence length="340" mass="38099">MMVAVVRLLMADPDTYPTQRPMGAFRNDELGVEEPPSSAVTRMPWIDIHQHGHTMSWGDRERFDLSGCEAAVFVAAAAHYAPYRPMRPEDVRFLWDDAIRRSHAIGRSHFFDPYLAIGIHTTGPKVDYEDLFDVLPEYAALDEVVALGETGISMTQYSEPMAIEDQEAVVREQMRVADDQDLPILLHTPSVTKSEPDKWLTGKTEEGHDLADPVLDPATAKLDATKMDVALADEVGLAHEQVVLDHAHPSMAEFVMEQTDCYLAFSIGQWIRTTTVEDVSAVIEEYGPERVILDTDVAGMYQTQPFAMKRAILDLVRSGVEEEDVRKVVYENPKEVLGLE</sequence>
<dbReference type="Gene3D" id="3.20.20.140">
    <property type="entry name" value="Metal-dependent hydrolases"/>
    <property type="match status" value="1"/>
</dbReference>
<dbReference type="PANTHER" id="PTHR42658:SF1">
    <property type="entry name" value="HYDROLASE TATD"/>
    <property type="match status" value="1"/>
</dbReference>
<dbReference type="Pfam" id="PF01026">
    <property type="entry name" value="TatD_DNase"/>
    <property type="match status" value="1"/>
</dbReference>
<dbReference type="EMBL" id="CP031150">
    <property type="protein sequence ID" value="AXG06984.1"/>
    <property type="molecule type" value="Genomic_DNA"/>
</dbReference>
<dbReference type="SUPFAM" id="SSF51556">
    <property type="entry name" value="Metallo-dependent hydrolases"/>
    <property type="match status" value="1"/>
</dbReference>
<gene>
    <name evidence="1" type="ORF">DU500_11415</name>
</gene>
<dbReference type="InterPro" id="IPR032466">
    <property type="entry name" value="Metal_Hydrolase"/>
</dbReference>
<dbReference type="PANTHER" id="PTHR42658">
    <property type="entry name" value="HYDROLASE TATD"/>
    <property type="match status" value="1"/>
</dbReference>
<dbReference type="KEGG" id="haj:DU500_11415"/>
<name>A0A345E462_9EURY</name>